<organism evidence="6 7">
    <name type="scientific">Vineibacter terrae</name>
    <dbReference type="NCBI Taxonomy" id="2586908"/>
    <lineage>
        <taxon>Bacteria</taxon>
        <taxon>Pseudomonadati</taxon>
        <taxon>Pseudomonadota</taxon>
        <taxon>Alphaproteobacteria</taxon>
        <taxon>Hyphomicrobiales</taxon>
        <taxon>Vineibacter</taxon>
    </lineage>
</organism>
<keyword evidence="2" id="KW-0520">NAD</keyword>
<dbReference type="InterPro" id="IPR036291">
    <property type="entry name" value="NAD(P)-bd_dom_sf"/>
</dbReference>
<keyword evidence="1 3" id="KW-0560">Oxidoreductase</keyword>
<dbReference type="Pfam" id="PF00389">
    <property type="entry name" value="2-Hacid_dh"/>
    <property type="match status" value="1"/>
</dbReference>
<dbReference type="PANTHER" id="PTHR43333">
    <property type="entry name" value="2-HACID_DH_C DOMAIN-CONTAINING PROTEIN"/>
    <property type="match status" value="1"/>
</dbReference>
<dbReference type="InterPro" id="IPR006140">
    <property type="entry name" value="D-isomer_DH_NAD-bd"/>
</dbReference>
<gene>
    <name evidence="6" type="ORF">FHP25_17470</name>
</gene>
<evidence type="ECO:0000313" key="7">
    <source>
        <dbReference type="Proteomes" id="UP000321638"/>
    </source>
</evidence>
<keyword evidence="7" id="KW-1185">Reference proteome</keyword>
<dbReference type="SUPFAM" id="SSF52283">
    <property type="entry name" value="Formate/glycerate dehydrogenase catalytic domain-like"/>
    <property type="match status" value="1"/>
</dbReference>
<feature type="domain" description="D-isomer specific 2-hydroxyacid dehydrogenase catalytic" evidence="4">
    <location>
        <begin position="19"/>
        <end position="298"/>
    </location>
</feature>
<dbReference type="SUPFAM" id="SSF51735">
    <property type="entry name" value="NAD(P)-binding Rossmann-fold domains"/>
    <property type="match status" value="1"/>
</dbReference>
<dbReference type="GO" id="GO:0051287">
    <property type="term" value="F:NAD binding"/>
    <property type="evidence" value="ECO:0007669"/>
    <property type="project" value="InterPro"/>
</dbReference>
<comment type="similarity">
    <text evidence="3">Belongs to the D-isomer specific 2-hydroxyacid dehydrogenase family.</text>
</comment>
<dbReference type="AlphaFoldDB" id="A0A5C8PM38"/>
<protein>
    <submittedName>
        <fullName evidence="6">D-2-hydroxyacid dehydrogenase</fullName>
    </submittedName>
</protein>
<evidence type="ECO:0000256" key="2">
    <source>
        <dbReference type="ARBA" id="ARBA00023027"/>
    </source>
</evidence>
<name>A0A5C8PM38_9HYPH</name>
<dbReference type="Pfam" id="PF02826">
    <property type="entry name" value="2-Hacid_dh_C"/>
    <property type="match status" value="1"/>
</dbReference>
<evidence type="ECO:0000259" key="5">
    <source>
        <dbReference type="Pfam" id="PF02826"/>
    </source>
</evidence>
<evidence type="ECO:0000313" key="6">
    <source>
        <dbReference type="EMBL" id="TXL74349.1"/>
    </source>
</evidence>
<reference evidence="6 7" key="1">
    <citation type="submission" date="2019-06" db="EMBL/GenBank/DDBJ databases">
        <title>New taxonomy in bacterial strain CC-CFT640, isolated from vineyard.</title>
        <authorList>
            <person name="Lin S.-Y."/>
            <person name="Tsai C.-F."/>
            <person name="Young C.-C."/>
        </authorList>
    </citation>
    <scope>NUCLEOTIDE SEQUENCE [LARGE SCALE GENOMIC DNA]</scope>
    <source>
        <strain evidence="6 7">CC-CFT640</strain>
    </source>
</reference>
<feature type="domain" description="D-isomer specific 2-hydroxyacid dehydrogenase NAD-binding" evidence="5">
    <location>
        <begin position="91"/>
        <end position="271"/>
    </location>
</feature>
<sequence length="304" mass="32962">MAERFALRGTSIRHVEVRTLEDFEAQIPQADVVLVSGLWRNTLLARAPRLKLIQSISAGVDQYDKDALKAAGVRLASAQGVNARAVAEHAIALVLAMARQIHLGRDNQHQRHWRGMIGDLAQREDELGGKTLVIVGLGRIGGRLAQLAKAFDMHVIGTRRDVSAGRGAADEVVPDSRLSEVLPRADFVALTCPLTPQTERLIDAKALGAMKRSAVLVNVARGRCVDEPALITALSGGVIAGAALDCTVEEPLPVDSPLWAMPNVLVTPHTAGETRRYEDNVLDLLQENLDRLWRGETTLKNQVV</sequence>
<evidence type="ECO:0000256" key="1">
    <source>
        <dbReference type="ARBA" id="ARBA00023002"/>
    </source>
</evidence>
<dbReference type="Proteomes" id="UP000321638">
    <property type="component" value="Unassembled WGS sequence"/>
</dbReference>
<dbReference type="OrthoDB" id="9793626at2"/>
<dbReference type="Gene3D" id="3.40.50.720">
    <property type="entry name" value="NAD(P)-binding Rossmann-like Domain"/>
    <property type="match status" value="2"/>
</dbReference>
<comment type="caution">
    <text evidence="6">The sequence shown here is derived from an EMBL/GenBank/DDBJ whole genome shotgun (WGS) entry which is preliminary data.</text>
</comment>
<dbReference type="InterPro" id="IPR006139">
    <property type="entry name" value="D-isomer_2_OHA_DH_cat_dom"/>
</dbReference>
<evidence type="ECO:0000256" key="3">
    <source>
        <dbReference type="RuleBase" id="RU003719"/>
    </source>
</evidence>
<proteinExistence type="inferred from homology"/>
<accession>A0A5C8PM38</accession>
<dbReference type="PANTHER" id="PTHR43333:SF1">
    <property type="entry name" value="D-ISOMER SPECIFIC 2-HYDROXYACID DEHYDROGENASE NAD-BINDING DOMAIN-CONTAINING PROTEIN"/>
    <property type="match status" value="1"/>
</dbReference>
<evidence type="ECO:0000259" key="4">
    <source>
        <dbReference type="Pfam" id="PF00389"/>
    </source>
</evidence>
<dbReference type="CDD" id="cd05300">
    <property type="entry name" value="2-Hacid_dh_1"/>
    <property type="match status" value="1"/>
</dbReference>
<dbReference type="EMBL" id="VDUZ01000019">
    <property type="protein sequence ID" value="TXL74349.1"/>
    <property type="molecule type" value="Genomic_DNA"/>
</dbReference>
<dbReference type="GO" id="GO:0016616">
    <property type="term" value="F:oxidoreductase activity, acting on the CH-OH group of donors, NAD or NADP as acceptor"/>
    <property type="evidence" value="ECO:0007669"/>
    <property type="project" value="InterPro"/>
</dbReference>